<organism evidence="1 2">
    <name type="scientific">Enteractinococcus coprophilus</name>
    <dbReference type="NCBI Taxonomy" id="1027633"/>
    <lineage>
        <taxon>Bacteria</taxon>
        <taxon>Bacillati</taxon>
        <taxon>Actinomycetota</taxon>
        <taxon>Actinomycetes</taxon>
        <taxon>Micrococcales</taxon>
        <taxon>Micrococcaceae</taxon>
    </lineage>
</organism>
<sequence>MPDMLSLEAMKRETIVQQENLVVLQTCLTCSQWT</sequence>
<evidence type="ECO:0000313" key="1">
    <source>
        <dbReference type="EMBL" id="TQL72723.1"/>
    </source>
</evidence>
<gene>
    <name evidence="1" type="ORF">FB556_1392</name>
</gene>
<protein>
    <submittedName>
        <fullName evidence="1">Uncharacterized protein</fullName>
    </submittedName>
</protein>
<reference evidence="1 2" key="1">
    <citation type="submission" date="2019-06" db="EMBL/GenBank/DDBJ databases">
        <title>Sequencing the genomes of 1000 actinobacteria strains.</title>
        <authorList>
            <person name="Klenk H.-P."/>
        </authorList>
    </citation>
    <scope>NUCLEOTIDE SEQUENCE [LARGE SCALE GENOMIC DNA]</scope>
    <source>
        <strain evidence="1 2">DSM 24083</strain>
    </source>
</reference>
<comment type="caution">
    <text evidence="1">The sequence shown here is derived from an EMBL/GenBank/DDBJ whole genome shotgun (WGS) entry which is preliminary data.</text>
</comment>
<dbReference type="EMBL" id="VFOU01000002">
    <property type="protein sequence ID" value="TQL72723.1"/>
    <property type="molecule type" value="Genomic_DNA"/>
</dbReference>
<evidence type="ECO:0000313" key="2">
    <source>
        <dbReference type="Proteomes" id="UP000319746"/>
    </source>
</evidence>
<dbReference type="AlphaFoldDB" id="A0A543AJF4"/>
<proteinExistence type="predicted"/>
<accession>A0A543AJF4</accession>
<keyword evidence="2" id="KW-1185">Reference proteome</keyword>
<dbReference type="Proteomes" id="UP000319746">
    <property type="component" value="Unassembled WGS sequence"/>
</dbReference>
<name>A0A543AJF4_9MICC</name>